<organism evidence="1 2">
    <name type="scientific">Symplocastrum torsivum CPER-KK1</name>
    <dbReference type="NCBI Taxonomy" id="450513"/>
    <lineage>
        <taxon>Bacteria</taxon>
        <taxon>Bacillati</taxon>
        <taxon>Cyanobacteriota</taxon>
        <taxon>Cyanophyceae</taxon>
        <taxon>Oscillatoriophycideae</taxon>
        <taxon>Oscillatoriales</taxon>
        <taxon>Microcoleaceae</taxon>
        <taxon>Symplocastrum</taxon>
    </lineage>
</organism>
<dbReference type="EMBL" id="JAHHIF010000024">
    <property type="protein sequence ID" value="MBW4546408.1"/>
    <property type="molecule type" value="Genomic_DNA"/>
</dbReference>
<sequence length="240" mass="25512">MRFHLPIILGLTTTAVFSTQLAVQAETATYQVESGVTSLSIDASALEVLESLGLSFNSANNTVTPASGFDFGFDILPRSSTFLGTDFTFNYDDATSVLSPLSGTIEHVGSLLFDVDTEQLTLFSPLEIGNFSIGFDNGFSIRDTFTTGLPLFDLVVNANPVLEDNKDLQVANVDVLLSQEFADLLTNYEGSELSEQLAGTVVGQAQISANVSKVPEPGSVVAVLVAASSALAFRRRQKAV</sequence>
<proteinExistence type="predicted"/>
<comment type="caution">
    <text evidence="1">The sequence shown here is derived from an EMBL/GenBank/DDBJ whole genome shotgun (WGS) entry which is preliminary data.</text>
</comment>
<reference evidence="1" key="2">
    <citation type="journal article" date="2022" name="Microbiol. Resour. Announc.">
        <title>Metagenome Sequencing to Explore Phylogenomics of Terrestrial Cyanobacteria.</title>
        <authorList>
            <person name="Ward R.D."/>
            <person name="Stajich J.E."/>
            <person name="Johansen J.R."/>
            <person name="Huntemann M."/>
            <person name="Clum A."/>
            <person name="Foster B."/>
            <person name="Foster B."/>
            <person name="Roux S."/>
            <person name="Palaniappan K."/>
            <person name="Varghese N."/>
            <person name="Mukherjee S."/>
            <person name="Reddy T.B.K."/>
            <person name="Daum C."/>
            <person name="Copeland A."/>
            <person name="Chen I.A."/>
            <person name="Ivanova N.N."/>
            <person name="Kyrpides N.C."/>
            <person name="Shapiro N."/>
            <person name="Eloe-Fadrosh E.A."/>
            <person name="Pietrasiak N."/>
        </authorList>
    </citation>
    <scope>NUCLEOTIDE SEQUENCE</scope>
    <source>
        <strain evidence="1">CPER-KK1</strain>
    </source>
</reference>
<evidence type="ECO:0000313" key="2">
    <source>
        <dbReference type="Proteomes" id="UP000753908"/>
    </source>
</evidence>
<dbReference type="Proteomes" id="UP000753908">
    <property type="component" value="Unassembled WGS sequence"/>
</dbReference>
<accession>A0A951PN47</accession>
<gene>
    <name evidence="1" type="ORF">KME25_18465</name>
</gene>
<dbReference type="InterPro" id="IPR013424">
    <property type="entry name" value="Ice-binding_C"/>
</dbReference>
<name>A0A951PN47_9CYAN</name>
<reference evidence="1" key="1">
    <citation type="submission" date="2021-05" db="EMBL/GenBank/DDBJ databases">
        <authorList>
            <person name="Pietrasiak N."/>
            <person name="Ward R."/>
            <person name="Stajich J.E."/>
            <person name="Kurbessoian T."/>
        </authorList>
    </citation>
    <scope>NUCLEOTIDE SEQUENCE</scope>
    <source>
        <strain evidence="1">CPER-KK1</strain>
    </source>
</reference>
<protein>
    <submittedName>
        <fullName evidence="1">PEP-CTERM sorting domain-containing protein</fullName>
    </submittedName>
</protein>
<evidence type="ECO:0000313" key="1">
    <source>
        <dbReference type="EMBL" id="MBW4546408.1"/>
    </source>
</evidence>
<dbReference type="AlphaFoldDB" id="A0A951PN47"/>
<dbReference type="NCBIfam" id="TIGR02595">
    <property type="entry name" value="PEP_CTERM"/>
    <property type="match status" value="1"/>
</dbReference>